<sequence length="90" mass="10578">MMYAEFFRQRELTHVDILEDYRPWVFTVGRQLQQEMKGCEVVYDVEVLTRHSDNATTIVIMGNEVAAYCQETTSPYGLRRIAMRTSYSCK</sequence>
<comment type="caution">
    <text evidence="1">The sequence shown here is derived from an EMBL/GenBank/DDBJ whole genome shotgun (WGS) entry which is preliminary data.</text>
</comment>
<evidence type="ECO:0000313" key="1">
    <source>
        <dbReference type="EMBL" id="KAK3268348.1"/>
    </source>
</evidence>
<organism evidence="1 2">
    <name type="scientific">Cymbomonas tetramitiformis</name>
    <dbReference type="NCBI Taxonomy" id="36881"/>
    <lineage>
        <taxon>Eukaryota</taxon>
        <taxon>Viridiplantae</taxon>
        <taxon>Chlorophyta</taxon>
        <taxon>Pyramimonadophyceae</taxon>
        <taxon>Pyramimonadales</taxon>
        <taxon>Pyramimonadaceae</taxon>
        <taxon>Cymbomonas</taxon>
    </lineage>
</organism>
<protein>
    <submittedName>
        <fullName evidence="1">Uncharacterized protein</fullName>
    </submittedName>
</protein>
<evidence type="ECO:0000313" key="2">
    <source>
        <dbReference type="Proteomes" id="UP001190700"/>
    </source>
</evidence>
<dbReference type="EMBL" id="LGRX02011877">
    <property type="protein sequence ID" value="KAK3268348.1"/>
    <property type="molecule type" value="Genomic_DNA"/>
</dbReference>
<gene>
    <name evidence="1" type="ORF">CYMTET_23141</name>
</gene>
<name>A0AAE0FYV5_9CHLO</name>
<keyword evidence="2" id="KW-1185">Reference proteome</keyword>
<dbReference type="Proteomes" id="UP001190700">
    <property type="component" value="Unassembled WGS sequence"/>
</dbReference>
<proteinExistence type="predicted"/>
<reference evidence="1 2" key="1">
    <citation type="journal article" date="2015" name="Genome Biol. Evol.">
        <title>Comparative Genomics of a Bacterivorous Green Alga Reveals Evolutionary Causalities and Consequences of Phago-Mixotrophic Mode of Nutrition.</title>
        <authorList>
            <person name="Burns J.A."/>
            <person name="Paasch A."/>
            <person name="Narechania A."/>
            <person name="Kim E."/>
        </authorList>
    </citation>
    <scope>NUCLEOTIDE SEQUENCE [LARGE SCALE GENOMIC DNA]</scope>
    <source>
        <strain evidence="1 2">PLY_AMNH</strain>
    </source>
</reference>
<accession>A0AAE0FYV5</accession>
<dbReference type="AlphaFoldDB" id="A0AAE0FYV5"/>